<evidence type="ECO:0000313" key="3">
    <source>
        <dbReference type="Proteomes" id="UP000762676"/>
    </source>
</evidence>
<protein>
    <submittedName>
        <fullName evidence="2">Orphan G-protein coupled receptor 62</fullName>
    </submittedName>
</protein>
<keyword evidence="1" id="KW-0472">Membrane</keyword>
<comment type="caution">
    <text evidence="2">The sequence shown here is derived from an EMBL/GenBank/DDBJ whole genome shotgun (WGS) entry which is preliminary data.</text>
</comment>
<dbReference type="AlphaFoldDB" id="A0AAV4HND0"/>
<evidence type="ECO:0000313" key="2">
    <source>
        <dbReference type="EMBL" id="GFR99682.1"/>
    </source>
</evidence>
<dbReference type="EMBL" id="BMAT01009156">
    <property type="protein sequence ID" value="GFR99682.1"/>
    <property type="molecule type" value="Genomic_DNA"/>
</dbReference>
<keyword evidence="3" id="KW-1185">Reference proteome</keyword>
<name>A0AAV4HND0_9GAST</name>
<gene>
    <name evidence="2" type="ORF">ElyMa_004534800</name>
</gene>
<reference evidence="2 3" key="1">
    <citation type="journal article" date="2021" name="Elife">
        <title>Chloroplast acquisition without the gene transfer in kleptoplastic sea slugs, Plakobranchus ocellatus.</title>
        <authorList>
            <person name="Maeda T."/>
            <person name="Takahashi S."/>
            <person name="Yoshida T."/>
            <person name="Shimamura S."/>
            <person name="Takaki Y."/>
            <person name="Nagai Y."/>
            <person name="Toyoda A."/>
            <person name="Suzuki Y."/>
            <person name="Arimoto A."/>
            <person name="Ishii H."/>
            <person name="Satoh N."/>
            <person name="Nishiyama T."/>
            <person name="Hasebe M."/>
            <person name="Maruyama T."/>
            <person name="Minagawa J."/>
            <person name="Obokata J."/>
            <person name="Shigenobu S."/>
        </authorList>
    </citation>
    <scope>NUCLEOTIDE SEQUENCE [LARGE SCALE GENOMIC DNA]</scope>
</reference>
<organism evidence="2 3">
    <name type="scientific">Elysia marginata</name>
    <dbReference type="NCBI Taxonomy" id="1093978"/>
    <lineage>
        <taxon>Eukaryota</taxon>
        <taxon>Metazoa</taxon>
        <taxon>Spiralia</taxon>
        <taxon>Lophotrochozoa</taxon>
        <taxon>Mollusca</taxon>
        <taxon>Gastropoda</taxon>
        <taxon>Heterobranchia</taxon>
        <taxon>Euthyneura</taxon>
        <taxon>Panpulmonata</taxon>
        <taxon>Sacoglossa</taxon>
        <taxon>Placobranchoidea</taxon>
        <taxon>Plakobranchidae</taxon>
        <taxon>Elysia</taxon>
    </lineage>
</organism>
<dbReference type="Proteomes" id="UP000762676">
    <property type="component" value="Unassembled WGS sequence"/>
</dbReference>
<accession>A0AAV4HND0</accession>
<keyword evidence="2" id="KW-0675">Receptor</keyword>
<sequence length="121" mass="13414">MSELNVEAALPPYNLDSNNSLNESSDGGGGFGPLSDDMMRHIIDMEMNTRHFKPVTQTILVLCYSILITFGALGNGLVIFVSYTDMFEALMNSAVIRSDTGQDEDDGIDDDDTVRDRRRFV</sequence>
<keyword evidence="1" id="KW-0812">Transmembrane</keyword>
<proteinExistence type="predicted"/>
<feature type="transmembrane region" description="Helical" evidence="1">
    <location>
        <begin position="59"/>
        <end position="83"/>
    </location>
</feature>
<keyword evidence="1" id="KW-1133">Transmembrane helix</keyword>
<evidence type="ECO:0000256" key="1">
    <source>
        <dbReference type="SAM" id="Phobius"/>
    </source>
</evidence>